<dbReference type="PANTHER" id="PTHR45913:SF11">
    <property type="entry name" value="EPM2A-INTERACTING PROTEIN 1"/>
    <property type="match status" value="1"/>
</dbReference>
<name>A0ABM4D0N0_HYDVU</name>
<evidence type="ECO:0000313" key="2">
    <source>
        <dbReference type="RefSeq" id="XP_065667793.1"/>
    </source>
</evidence>
<evidence type="ECO:0000313" key="1">
    <source>
        <dbReference type="Proteomes" id="UP001652625"/>
    </source>
</evidence>
<gene>
    <name evidence="2" type="primary">LOC136088067</name>
</gene>
<dbReference type="Proteomes" id="UP001652625">
    <property type="component" value="Chromosome 12"/>
</dbReference>
<dbReference type="InterPro" id="IPR012337">
    <property type="entry name" value="RNaseH-like_sf"/>
</dbReference>
<protein>
    <submittedName>
        <fullName evidence="2">General transcription factor II-I repeat domain-containing protein 2-like</fullName>
    </submittedName>
</protein>
<dbReference type="GeneID" id="136088067"/>
<accession>A0ABM4D0N0</accession>
<dbReference type="RefSeq" id="XP_065667793.1">
    <property type="nucleotide sequence ID" value="XM_065811721.1"/>
</dbReference>
<reference evidence="2" key="1">
    <citation type="submission" date="2025-08" db="UniProtKB">
        <authorList>
            <consortium name="RefSeq"/>
        </authorList>
    </citation>
    <scope>IDENTIFICATION</scope>
</reference>
<dbReference type="SUPFAM" id="SSF53098">
    <property type="entry name" value="Ribonuclease H-like"/>
    <property type="match status" value="1"/>
</dbReference>
<dbReference type="PANTHER" id="PTHR45913">
    <property type="entry name" value="EPM2A-INTERACTING PROTEIN 1"/>
    <property type="match status" value="1"/>
</dbReference>
<keyword evidence="1" id="KW-1185">Reference proteome</keyword>
<organism evidence="1 2">
    <name type="scientific">Hydra vulgaris</name>
    <name type="common">Hydra</name>
    <name type="synonym">Hydra attenuata</name>
    <dbReference type="NCBI Taxonomy" id="6087"/>
    <lineage>
        <taxon>Eukaryota</taxon>
        <taxon>Metazoa</taxon>
        <taxon>Cnidaria</taxon>
        <taxon>Hydrozoa</taxon>
        <taxon>Hydroidolina</taxon>
        <taxon>Anthoathecata</taxon>
        <taxon>Aplanulata</taxon>
        <taxon>Hydridae</taxon>
        <taxon>Hydra</taxon>
    </lineage>
</organism>
<sequence>MKDFNKISLSRNTIAERVNDIATYLRSQLTKICKVVQAFSITFDESTDVKDVAQLSVFIRGCSFKYDITEELLELMPMHSTKTDDDIFLEIEKILDKYKLPIIKLVFIVTDGAPAMIGSKKGLVASVVNFIRARGLNHHQFVSLLNENDSEYKNLPYYTEVRWLSYQKVLKAFNHLKTEIFQFLETKGQDISDIKNTKFLQDLAFLVDITKHLNDLNIILQGKNCSPQCLTITELSNQAFTLGTPN</sequence>
<proteinExistence type="predicted"/>